<evidence type="ECO:0000313" key="19">
    <source>
        <dbReference type="Proteomes" id="UP000593561"/>
    </source>
</evidence>
<evidence type="ECO:0000256" key="1">
    <source>
        <dbReference type="ARBA" id="ARBA00004162"/>
    </source>
</evidence>
<dbReference type="PROSITE" id="PS50011">
    <property type="entry name" value="PROTEIN_KINASE_DOM"/>
    <property type="match status" value="1"/>
</dbReference>
<dbReference type="GO" id="GO:0005886">
    <property type="term" value="C:plasma membrane"/>
    <property type="evidence" value="ECO:0007669"/>
    <property type="project" value="UniProtKB-SubCell"/>
</dbReference>
<dbReference type="EC" id="2.7.11.1" evidence="2"/>
<accession>A0A7J8S9T8</accession>
<evidence type="ECO:0000256" key="12">
    <source>
        <dbReference type="ARBA" id="ARBA00047899"/>
    </source>
</evidence>
<keyword evidence="7 14" id="KW-0547">Nucleotide-binding</keyword>
<feature type="transmembrane region" description="Helical" evidence="15">
    <location>
        <begin position="195"/>
        <end position="219"/>
    </location>
</feature>
<comment type="catalytic activity">
    <reaction evidence="12">
        <text>L-threonyl-[protein] + ATP = O-phospho-L-threonyl-[protein] + ADP + H(+)</text>
        <dbReference type="Rhea" id="RHEA:46608"/>
        <dbReference type="Rhea" id="RHEA-COMP:11060"/>
        <dbReference type="Rhea" id="RHEA-COMP:11605"/>
        <dbReference type="ChEBI" id="CHEBI:15378"/>
        <dbReference type="ChEBI" id="CHEBI:30013"/>
        <dbReference type="ChEBI" id="CHEBI:30616"/>
        <dbReference type="ChEBI" id="CHEBI:61977"/>
        <dbReference type="ChEBI" id="CHEBI:456216"/>
        <dbReference type="EC" id="2.7.11.1"/>
    </reaction>
</comment>
<dbReference type="Gene3D" id="1.10.510.10">
    <property type="entry name" value="Transferase(Phosphotransferase) domain 1"/>
    <property type="match status" value="1"/>
</dbReference>
<evidence type="ECO:0000313" key="18">
    <source>
        <dbReference type="EMBL" id="MBA0622841.1"/>
    </source>
</evidence>
<dbReference type="Proteomes" id="UP000593561">
    <property type="component" value="Unassembled WGS sequence"/>
</dbReference>
<dbReference type="InterPro" id="IPR047117">
    <property type="entry name" value="PERK1-13-like"/>
</dbReference>
<protein>
    <recommendedName>
        <fullName evidence="2">non-specific serine/threonine protein kinase</fullName>
        <ecNumber evidence="2">2.7.11.1</ecNumber>
    </recommendedName>
</protein>
<dbReference type="Pfam" id="PF07714">
    <property type="entry name" value="PK_Tyr_Ser-Thr"/>
    <property type="match status" value="1"/>
</dbReference>
<keyword evidence="4" id="KW-0723">Serine/threonine-protein kinase</keyword>
<gene>
    <name evidence="18" type="ORF">Godav_008344</name>
</gene>
<proteinExistence type="predicted"/>
<dbReference type="GO" id="GO:0004674">
    <property type="term" value="F:protein serine/threonine kinase activity"/>
    <property type="evidence" value="ECO:0007669"/>
    <property type="project" value="UniProtKB-KW"/>
</dbReference>
<keyword evidence="19" id="KW-1185">Reference proteome</keyword>
<dbReference type="InterPro" id="IPR001245">
    <property type="entry name" value="Ser-Thr/Tyr_kinase_cat_dom"/>
</dbReference>
<feature type="binding site" evidence="14">
    <location>
        <position position="306"/>
    </location>
    <ligand>
        <name>ATP</name>
        <dbReference type="ChEBI" id="CHEBI:30616"/>
    </ligand>
</feature>
<keyword evidence="3" id="KW-1003">Cell membrane</keyword>
<comment type="caution">
    <text evidence="18">The sequence shown here is derived from an EMBL/GenBank/DDBJ whole genome shotgun (WGS) entry which is preliminary data.</text>
</comment>
<dbReference type="PANTHER" id="PTHR47982:SF9">
    <property type="entry name" value="NON-SPECIFIC SERINE_THREONINE PROTEIN KINASE"/>
    <property type="match status" value="1"/>
</dbReference>
<dbReference type="Gene3D" id="3.30.200.20">
    <property type="entry name" value="Phosphorylase Kinase, domain 1"/>
    <property type="match status" value="1"/>
</dbReference>
<dbReference type="InterPro" id="IPR011009">
    <property type="entry name" value="Kinase-like_dom_sf"/>
</dbReference>
<keyword evidence="10 15" id="KW-1133">Transmembrane helix</keyword>
<evidence type="ECO:0000256" key="16">
    <source>
        <dbReference type="SAM" id="SignalP"/>
    </source>
</evidence>
<evidence type="ECO:0000256" key="4">
    <source>
        <dbReference type="ARBA" id="ARBA00022527"/>
    </source>
</evidence>
<evidence type="ECO:0000256" key="13">
    <source>
        <dbReference type="ARBA" id="ARBA00048679"/>
    </source>
</evidence>
<evidence type="ECO:0000259" key="17">
    <source>
        <dbReference type="PROSITE" id="PS50011"/>
    </source>
</evidence>
<keyword evidence="8" id="KW-0418">Kinase</keyword>
<sequence>MYSFIVFCFWYFWVLRVIGIDYRDSVNGDFTLRHFPGKQLQETQSAATASADSTVPTQLFMSQALQPTEICPHFIVCFIAAEALLICKNTVCTPQQTNSRFGKFLCLRQWAYVNCYRPEDADVVSLIPGISRISLPSRLTQLLFFAPKFIPSHSQEKPFKSRHGRVAAASVDGENGVPTLTPLQTADKKPRKQTFAAIIGCISAALLVLIILVLVYICLMRVKRFMRRTSGTESSMPSTVELERANTSHYAAGAPSPIYTQNLKQITMSELEHATHNFSQSNIIGEGRFGLVHKGLLQDGTLVAIKRYLNTQVHFFLHEVTPISYWCRRAGNHDYVCLDSMQIKQIAQVRHRNLVKLVGYCEDNHQQFLVYDYIPNGNVGNHLYDYEGSPTGKLNMRQRLLIALGAAKGLEHLHSMAPPLLHMHFRSSNVLLDENFTAKVSDYGLSKLLSEDQFYASSSAIDCFLDPELYSSKRFSVQSDIYGYGVFLLELISGREAICRDPSNLETTLIMQAKDSKDISSFVDKTLGGKSMRGAKQVVDLALQCVDIRPRRPLMRSIVEELERIQETEIGGLPFEAGEEIRDVTLGSELFK</sequence>
<dbReference type="EMBL" id="JABFAC010000009">
    <property type="protein sequence ID" value="MBA0622841.1"/>
    <property type="molecule type" value="Genomic_DNA"/>
</dbReference>
<keyword evidence="9 14" id="KW-0067">ATP-binding</keyword>
<keyword evidence="16" id="KW-0732">Signal</keyword>
<dbReference type="InterPro" id="IPR017441">
    <property type="entry name" value="Protein_kinase_ATP_BS"/>
</dbReference>
<feature type="signal peptide" evidence="16">
    <location>
        <begin position="1"/>
        <end position="19"/>
    </location>
</feature>
<evidence type="ECO:0000256" key="8">
    <source>
        <dbReference type="ARBA" id="ARBA00022777"/>
    </source>
</evidence>
<name>A0A7J8S9T8_GOSDV</name>
<comment type="subcellular location">
    <subcellularLocation>
        <location evidence="1">Cell membrane</location>
        <topology evidence="1">Single-pass membrane protein</topology>
    </subcellularLocation>
</comment>
<dbReference type="PANTHER" id="PTHR47982">
    <property type="entry name" value="PROLINE-RICH RECEPTOR-LIKE PROTEIN KINASE PERK4"/>
    <property type="match status" value="1"/>
</dbReference>
<evidence type="ECO:0000256" key="5">
    <source>
        <dbReference type="ARBA" id="ARBA00022679"/>
    </source>
</evidence>
<feature type="chain" id="PRO_5029760196" description="non-specific serine/threonine protein kinase" evidence="16">
    <location>
        <begin position="20"/>
        <end position="592"/>
    </location>
</feature>
<evidence type="ECO:0000256" key="11">
    <source>
        <dbReference type="ARBA" id="ARBA00023136"/>
    </source>
</evidence>
<evidence type="ECO:0000256" key="3">
    <source>
        <dbReference type="ARBA" id="ARBA00022475"/>
    </source>
</evidence>
<organism evidence="18 19">
    <name type="scientific">Gossypium davidsonii</name>
    <name type="common">Davidson's cotton</name>
    <name type="synonym">Gossypium klotzschianum subsp. davidsonii</name>
    <dbReference type="NCBI Taxonomy" id="34287"/>
    <lineage>
        <taxon>Eukaryota</taxon>
        <taxon>Viridiplantae</taxon>
        <taxon>Streptophyta</taxon>
        <taxon>Embryophyta</taxon>
        <taxon>Tracheophyta</taxon>
        <taxon>Spermatophyta</taxon>
        <taxon>Magnoliopsida</taxon>
        <taxon>eudicotyledons</taxon>
        <taxon>Gunneridae</taxon>
        <taxon>Pentapetalae</taxon>
        <taxon>rosids</taxon>
        <taxon>malvids</taxon>
        <taxon>Malvales</taxon>
        <taxon>Malvaceae</taxon>
        <taxon>Malvoideae</taxon>
        <taxon>Gossypium</taxon>
    </lineage>
</organism>
<feature type="domain" description="Protein kinase" evidence="17">
    <location>
        <begin position="278"/>
        <end position="576"/>
    </location>
</feature>
<evidence type="ECO:0000256" key="9">
    <source>
        <dbReference type="ARBA" id="ARBA00022840"/>
    </source>
</evidence>
<dbReference type="SUPFAM" id="SSF56112">
    <property type="entry name" value="Protein kinase-like (PK-like)"/>
    <property type="match status" value="1"/>
</dbReference>
<dbReference type="PROSITE" id="PS00107">
    <property type="entry name" value="PROTEIN_KINASE_ATP"/>
    <property type="match status" value="1"/>
</dbReference>
<evidence type="ECO:0000256" key="7">
    <source>
        <dbReference type="ARBA" id="ARBA00022741"/>
    </source>
</evidence>
<dbReference type="AlphaFoldDB" id="A0A7J8S9T8"/>
<keyword evidence="5" id="KW-0808">Transferase</keyword>
<evidence type="ECO:0000256" key="10">
    <source>
        <dbReference type="ARBA" id="ARBA00022989"/>
    </source>
</evidence>
<evidence type="ECO:0000256" key="15">
    <source>
        <dbReference type="SAM" id="Phobius"/>
    </source>
</evidence>
<keyword evidence="11 15" id="KW-0472">Membrane</keyword>
<evidence type="ECO:0000256" key="6">
    <source>
        <dbReference type="ARBA" id="ARBA00022692"/>
    </source>
</evidence>
<dbReference type="GO" id="GO:0005524">
    <property type="term" value="F:ATP binding"/>
    <property type="evidence" value="ECO:0007669"/>
    <property type="project" value="UniProtKB-UniRule"/>
</dbReference>
<keyword evidence="6 15" id="KW-0812">Transmembrane</keyword>
<reference evidence="18 19" key="1">
    <citation type="journal article" date="2019" name="Genome Biol. Evol.">
        <title>Insights into the evolution of the New World diploid cottons (Gossypium, subgenus Houzingenia) based on genome sequencing.</title>
        <authorList>
            <person name="Grover C.E."/>
            <person name="Arick M.A. 2nd"/>
            <person name="Thrash A."/>
            <person name="Conover J.L."/>
            <person name="Sanders W.S."/>
            <person name="Peterson D.G."/>
            <person name="Frelichowski J.E."/>
            <person name="Scheffler J.A."/>
            <person name="Scheffler B.E."/>
            <person name="Wendel J.F."/>
        </authorList>
    </citation>
    <scope>NUCLEOTIDE SEQUENCE [LARGE SCALE GENOMIC DNA]</scope>
    <source>
        <strain evidence="18">27</strain>
        <tissue evidence="18">Leaf</tissue>
    </source>
</reference>
<evidence type="ECO:0000256" key="2">
    <source>
        <dbReference type="ARBA" id="ARBA00012513"/>
    </source>
</evidence>
<evidence type="ECO:0000256" key="14">
    <source>
        <dbReference type="PROSITE-ProRule" id="PRU10141"/>
    </source>
</evidence>
<dbReference type="InterPro" id="IPR000719">
    <property type="entry name" value="Prot_kinase_dom"/>
</dbReference>
<comment type="catalytic activity">
    <reaction evidence="13">
        <text>L-seryl-[protein] + ATP = O-phospho-L-seryl-[protein] + ADP + H(+)</text>
        <dbReference type="Rhea" id="RHEA:17989"/>
        <dbReference type="Rhea" id="RHEA-COMP:9863"/>
        <dbReference type="Rhea" id="RHEA-COMP:11604"/>
        <dbReference type="ChEBI" id="CHEBI:15378"/>
        <dbReference type="ChEBI" id="CHEBI:29999"/>
        <dbReference type="ChEBI" id="CHEBI:30616"/>
        <dbReference type="ChEBI" id="CHEBI:83421"/>
        <dbReference type="ChEBI" id="CHEBI:456216"/>
        <dbReference type="EC" id="2.7.11.1"/>
    </reaction>
</comment>